<dbReference type="EMBL" id="MDUX01000054">
    <property type="protein sequence ID" value="KAF7598298.1"/>
    <property type="molecule type" value="Genomic_DNA"/>
</dbReference>
<evidence type="ECO:0000313" key="3">
    <source>
        <dbReference type="Proteomes" id="UP000216107"/>
    </source>
</evidence>
<gene>
    <name evidence="1" type="ORF">BGI27_13925</name>
    <name evidence="2" type="ORF">CGU29_13460</name>
</gene>
<dbReference type="InterPro" id="IPR009363">
    <property type="entry name" value="Phage_Mu_Gp16"/>
</dbReference>
<comment type="caution">
    <text evidence="2">The sequence shown here is derived from an EMBL/GenBank/DDBJ whole genome shotgun (WGS) entry which is preliminary data.</text>
</comment>
<keyword evidence="4" id="KW-1185">Reference proteome</keyword>
<dbReference type="RefSeq" id="WP_095525464.1">
    <property type="nucleotide sequence ID" value="NZ_MDUX01000054.1"/>
</dbReference>
<proteinExistence type="predicted"/>
<reference evidence="2 3" key="2">
    <citation type="submission" date="2017-07" db="EMBL/GenBank/DDBJ databases">
        <title>Candidatus Dactylopiibacterium carminicum, a nitrogen-fixing symbiont of the cochineal insect Dactylopius coccus and Dactylopius opuntiae (Hemiptera: Coccoidea: Dactylopiidae).</title>
        <authorList>
            <person name="Vera A."/>
        </authorList>
    </citation>
    <scope>NUCLEOTIDE SEQUENCE [LARGE SCALE GENOMIC DNA]</scope>
    <source>
        <strain evidence="2 3">NFDCM</strain>
    </source>
</reference>
<evidence type="ECO:0000313" key="1">
    <source>
        <dbReference type="EMBL" id="KAF7598298.1"/>
    </source>
</evidence>
<dbReference type="EMBL" id="NMRN01000050">
    <property type="protein sequence ID" value="PAS92034.1"/>
    <property type="molecule type" value="Genomic_DNA"/>
</dbReference>
<dbReference type="Pfam" id="PF06252">
    <property type="entry name" value="GemA"/>
    <property type="match status" value="1"/>
</dbReference>
<dbReference type="OrthoDB" id="5460653at2"/>
<dbReference type="Proteomes" id="UP000623509">
    <property type="component" value="Unassembled WGS sequence"/>
</dbReference>
<dbReference type="AlphaFoldDB" id="A0A272EPH6"/>
<evidence type="ECO:0000313" key="2">
    <source>
        <dbReference type="EMBL" id="PAS92034.1"/>
    </source>
</evidence>
<organism evidence="2 3">
    <name type="scientific">Candidatus Dactylopiibacterium carminicum</name>
    <dbReference type="NCBI Taxonomy" id="857335"/>
    <lineage>
        <taxon>Bacteria</taxon>
        <taxon>Pseudomonadati</taxon>
        <taxon>Pseudomonadota</taxon>
        <taxon>Betaproteobacteria</taxon>
        <taxon>Rhodocyclales</taxon>
        <taxon>Rhodocyclaceae</taxon>
        <taxon>Candidatus Dactylopiibacterium</taxon>
    </lineage>
</organism>
<name>A0A272EPH6_9RHOO</name>
<protein>
    <submittedName>
        <fullName evidence="1">Regulatory protein GemA</fullName>
    </submittedName>
</protein>
<accession>A0A272EPH6</accession>
<evidence type="ECO:0000313" key="4">
    <source>
        <dbReference type="Proteomes" id="UP000623509"/>
    </source>
</evidence>
<dbReference type="Proteomes" id="UP000216107">
    <property type="component" value="Unassembled WGS sequence"/>
</dbReference>
<reference evidence="1 4" key="1">
    <citation type="submission" date="2016-08" db="EMBL/GenBank/DDBJ databases">
        <title>Candidatus Dactylopiibacterium carminicum genome sequence.</title>
        <authorList>
            <person name="Ramirez-Puebla S.T."/>
            <person name="Ormeno-Orrillo E."/>
            <person name="Vera-Ponce De Leon A."/>
            <person name="Luis L."/>
            <person name="Sanchez-Flores A."/>
            <person name="Monica R."/>
            <person name="Martinez-Romero E."/>
        </authorList>
    </citation>
    <scope>NUCLEOTIDE SEQUENCE [LARGE SCALE GENOMIC DNA]</scope>
    <source>
        <strain evidence="1">END1</strain>
    </source>
</reference>
<sequence>MMVARTRFTARQAQARDIRHDIIRAKIGKVKIALKQLQMADDSYRDLLERITGNRTLTLCVEGEIDAVIRELERLGFKATTPKTTRKLDDSEEGRKIRAIWLQLHVIGEVKNSSELALLKYVQRVGKVSAIQWLSAAKCEVVIESLKKWAVRVLPNKMAEQWKQLAAQGKRQAYTPSALDAFIRSKMGPKAYEPYTYDNLLSCWAQLHSELQKDARHA</sequence>